<evidence type="ECO:0000313" key="1">
    <source>
        <dbReference type="EMBL" id="OEJ21360.1"/>
    </source>
</evidence>
<reference evidence="1 2" key="1">
    <citation type="submission" date="2016-08" db="EMBL/GenBank/DDBJ databases">
        <title>Complete genome sequence of Streptomyces agglomeratus strain 6-3-2, a novel anti-MRSA actinomycete isolated from Wuli of Tebit, China.</title>
        <authorList>
            <person name="Chen X."/>
        </authorList>
    </citation>
    <scope>NUCLEOTIDE SEQUENCE [LARGE SCALE GENOMIC DNA]</scope>
    <source>
        <strain evidence="1 2">6-3-2</strain>
    </source>
</reference>
<proteinExistence type="predicted"/>
<accession>A0A1E5NYH0</accession>
<evidence type="ECO:0000313" key="2">
    <source>
        <dbReference type="Proteomes" id="UP000095759"/>
    </source>
</evidence>
<protein>
    <submittedName>
        <fullName evidence="1">Uncharacterized protein</fullName>
    </submittedName>
</protein>
<sequence length="61" mass="6149">MSGATARRLALADRALPVAMYGRESHVAALGAVVRVSKVAIDAGSRLVEAIGVLPPGLPGL</sequence>
<dbReference type="AlphaFoldDB" id="A0A1E5NYH0"/>
<dbReference type="EMBL" id="MEHJ01000002">
    <property type="protein sequence ID" value="OEJ21360.1"/>
    <property type="molecule type" value="Genomic_DNA"/>
</dbReference>
<organism evidence="1 2">
    <name type="scientific">Streptomyces agglomeratus</name>
    <dbReference type="NCBI Taxonomy" id="285458"/>
    <lineage>
        <taxon>Bacteria</taxon>
        <taxon>Bacillati</taxon>
        <taxon>Actinomycetota</taxon>
        <taxon>Actinomycetes</taxon>
        <taxon>Kitasatosporales</taxon>
        <taxon>Streptomycetaceae</taxon>
        <taxon>Streptomyces</taxon>
    </lineage>
</organism>
<dbReference type="Proteomes" id="UP000095759">
    <property type="component" value="Unassembled WGS sequence"/>
</dbReference>
<name>A0A1E5NYH0_9ACTN</name>
<gene>
    <name evidence="1" type="ORF">AS594_37875</name>
</gene>
<keyword evidence="2" id="KW-1185">Reference proteome</keyword>
<dbReference type="RefSeq" id="WP_069931157.1">
    <property type="nucleotide sequence ID" value="NZ_MEHJ01000002.1"/>
</dbReference>
<comment type="caution">
    <text evidence="1">The sequence shown here is derived from an EMBL/GenBank/DDBJ whole genome shotgun (WGS) entry which is preliminary data.</text>
</comment>